<protein>
    <recommendedName>
        <fullName evidence="4">Voltage-gated potassium channel</fullName>
    </recommendedName>
</protein>
<feature type="transmembrane region" description="Helical" evidence="1">
    <location>
        <begin position="17"/>
        <end position="37"/>
    </location>
</feature>
<dbReference type="SUPFAM" id="SSF81324">
    <property type="entry name" value="Voltage-gated potassium channels"/>
    <property type="match status" value="1"/>
</dbReference>
<dbReference type="EMBL" id="PDOE01000005">
    <property type="protein sequence ID" value="RKL66904.1"/>
    <property type="molecule type" value="Genomic_DNA"/>
</dbReference>
<reference evidence="2 3" key="1">
    <citation type="submission" date="2017-10" db="EMBL/GenBank/DDBJ databases">
        <title>Bacillus sp. nov., a halophilic bacterium isolated from a Keqin Lake.</title>
        <authorList>
            <person name="Wang H."/>
        </authorList>
    </citation>
    <scope>NUCLEOTIDE SEQUENCE [LARGE SCALE GENOMIC DNA]</scope>
    <source>
        <strain evidence="2 3">KCTC 13187</strain>
    </source>
</reference>
<comment type="caution">
    <text evidence="2">The sequence shown here is derived from an EMBL/GenBank/DDBJ whole genome shotgun (WGS) entry which is preliminary data.</text>
</comment>
<sequence length="223" mass="25609">MIQEPDYEKERKGILELIYEGCMVILAIGAVATIWHQTKYDSVIIWGTWAIFFVDFLYRIYHVENKLQFIKSNPFIIIAIIPLDAIFQMARIARILHFLRLKVITKYYTKPVIEKIRKQHFSDIIPGVFFVLFASIIPLYLLEPGLESYVDAFIGGLASLVFFGYSTIDPQTTVGTVIITLLTIFGVIMHGVILSYLFSIIGSLSVVKKWKEKSKMNKPRNHA</sequence>
<proteinExistence type="predicted"/>
<name>A0A3A9K1D4_9BACI</name>
<keyword evidence="3" id="KW-1185">Reference proteome</keyword>
<feature type="transmembrane region" description="Helical" evidence="1">
    <location>
        <begin position="73"/>
        <end position="93"/>
    </location>
</feature>
<dbReference type="Gene3D" id="1.10.287.70">
    <property type="match status" value="1"/>
</dbReference>
<dbReference type="RefSeq" id="WP_110934677.1">
    <property type="nucleotide sequence ID" value="NZ_KZ614146.1"/>
</dbReference>
<dbReference type="Proteomes" id="UP000281498">
    <property type="component" value="Unassembled WGS sequence"/>
</dbReference>
<dbReference type="OrthoDB" id="9785285at2"/>
<feature type="transmembrane region" description="Helical" evidence="1">
    <location>
        <begin position="124"/>
        <end position="142"/>
    </location>
</feature>
<keyword evidence="1" id="KW-1133">Transmembrane helix</keyword>
<feature type="transmembrane region" description="Helical" evidence="1">
    <location>
        <begin position="43"/>
        <end position="61"/>
    </location>
</feature>
<keyword evidence="1" id="KW-0472">Membrane</keyword>
<evidence type="ECO:0000313" key="3">
    <source>
        <dbReference type="Proteomes" id="UP000281498"/>
    </source>
</evidence>
<feature type="transmembrane region" description="Helical" evidence="1">
    <location>
        <begin position="149"/>
        <end position="168"/>
    </location>
</feature>
<evidence type="ECO:0000256" key="1">
    <source>
        <dbReference type="SAM" id="Phobius"/>
    </source>
</evidence>
<feature type="transmembrane region" description="Helical" evidence="1">
    <location>
        <begin position="174"/>
        <end position="207"/>
    </location>
</feature>
<organism evidence="2 3">
    <name type="scientific">Salipaludibacillus neizhouensis</name>
    <dbReference type="NCBI Taxonomy" id="885475"/>
    <lineage>
        <taxon>Bacteria</taxon>
        <taxon>Bacillati</taxon>
        <taxon>Bacillota</taxon>
        <taxon>Bacilli</taxon>
        <taxon>Bacillales</taxon>
        <taxon>Bacillaceae</taxon>
    </lineage>
</organism>
<accession>A0A3A9K1D4</accession>
<gene>
    <name evidence="2" type="ORF">CR203_13830</name>
</gene>
<evidence type="ECO:0000313" key="2">
    <source>
        <dbReference type="EMBL" id="RKL66904.1"/>
    </source>
</evidence>
<evidence type="ECO:0008006" key="4">
    <source>
        <dbReference type="Google" id="ProtNLM"/>
    </source>
</evidence>
<keyword evidence="1" id="KW-0812">Transmembrane</keyword>
<dbReference type="AlphaFoldDB" id="A0A3A9K1D4"/>